<dbReference type="EMBL" id="MVHF01000004">
    <property type="protein sequence ID" value="ORA38085.1"/>
    <property type="molecule type" value="Genomic_DNA"/>
</dbReference>
<keyword evidence="2" id="KW-1185">Reference proteome</keyword>
<accession>A0A1X0B795</accession>
<reference evidence="1 2" key="1">
    <citation type="submission" date="2017-02" db="EMBL/GenBank/DDBJ databases">
        <title>The new phylogeny of genus Mycobacterium.</title>
        <authorList>
            <person name="Tortoli E."/>
            <person name="Trovato A."/>
            <person name="Cirillo D.M."/>
        </authorList>
    </citation>
    <scope>NUCLEOTIDE SEQUENCE [LARGE SCALE GENOMIC DNA]</scope>
    <source>
        <strain evidence="1 2">RW6</strain>
    </source>
</reference>
<dbReference type="STRING" id="1927124.BST13_05675"/>
<name>A0A1X0B795_9MYCO</name>
<dbReference type="Proteomes" id="UP000192448">
    <property type="component" value="Unassembled WGS sequence"/>
</dbReference>
<protein>
    <submittedName>
        <fullName evidence="1">Uncharacterized protein</fullName>
    </submittedName>
</protein>
<proteinExistence type="predicted"/>
<dbReference type="RefSeq" id="WP_083161533.1">
    <property type="nucleotide sequence ID" value="NZ_MVHF01000004.1"/>
</dbReference>
<comment type="caution">
    <text evidence="1">The sequence shown here is derived from an EMBL/GenBank/DDBJ whole genome shotgun (WGS) entry which is preliminary data.</text>
</comment>
<sequence length="115" mass="13104">MSELDLDELENATRGLVYMSDGTRASEKLGRIVDAHRLLIAEVRRLRPALIETVEQLDALPDRSIVHESHRDVAWMKDGRYTPNEPWWATGAEVEEPATAIVLPVRVLYTPELDR</sequence>
<gene>
    <name evidence="1" type="ORF">BST13_05675</name>
</gene>
<organism evidence="1 2">
    <name type="scientific">Mycobacterium aquaticum</name>
    <dbReference type="NCBI Taxonomy" id="1927124"/>
    <lineage>
        <taxon>Bacteria</taxon>
        <taxon>Bacillati</taxon>
        <taxon>Actinomycetota</taxon>
        <taxon>Actinomycetes</taxon>
        <taxon>Mycobacteriales</taxon>
        <taxon>Mycobacteriaceae</taxon>
        <taxon>Mycobacterium</taxon>
    </lineage>
</organism>
<dbReference type="OrthoDB" id="4724953at2"/>
<evidence type="ECO:0000313" key="1">
    <source>
        <dbReference type="EMBL" id="ORA38085.1"/>
    </source>
</evidence>
<dbReference type="AlphaFoldDB" id="A0A1X0B795"/>
<evidence type="ECO:0000313" key="2">
    <source>
        <dbReference type="Proteomes" id="UP000192448"/>
    </source>
</evidence>